<keyword evidence="1" id="KW-0472">Membrane</keyword>
<evidence type="ECO:0000313" key="3">
    <source>
        <dbReference type="Proteomes" id="UP001218246"/>
    </source>
</evidence>
<proteinExistence type="predicted"/>
<keyword evidence="1" id="KW-0812">Transmembrane</keyword>
<gene>
    <name evidence="2" type="ORF">P6P90_09910</name>
</gene>
<accession>A0ABT6H5F4</accession>
<dbReference type="Pfam" id="PF06961">
    <property type="entry name" value="DUF1294"/>
    <property type="match status" value="1"/>
</dbReference>
<organism evidence="2 3">
    <name type="scientific">Ectobacillus antri</name>
    <dbReference type="NCBI Taxonomy" id="2486280"/>
    <lineage>
        <taxon>Bacteria</taxon>
        <taxon>Bacillati</taxon>
        <taxon>Bacillota</taxon>
        <taxon>Bacilli</taxon>
        <taxon>Bacillales</taxon>
        <taxon>Bacillaceae</taxon>
        <taxon>Ectobacillus</taxon>
    </lineage>
</organism>
<dbReference type="Proteomes" id="UP001218246">
    <property type="component" value="Unassembled WGS sequence"/>
</dbReference>
<feature type="transmembrane region" description="Helical" evidence="1">
    <location>
        <begin position="35"/>
        <end position="55"/>
    </location>
</feature>
<dbReference type="RefSeq" id="WP_124563063.1">
    <property type="nucleotide sequence ID" value="NZ_JARRRY010000004.1"/>
</dbReference>
<dbReference type="InterPro" id="IPR010718">
    <property type="entry name" value="DUF1294"/>
</dbReference>
<comment type="caution">
    <text evidence="2">The sequence shown here is derived from an EMBL/GenBank/DDBJ whole genome shotgun (WGS) entry which is preliminary data.</text>
</comment>
<dbReference type="PIRSF" id="PIRSF002599">
    <property type="entry name" value="Cold_shock_A"/>
    <property type="match status" value="1"/>
</dbReference>
<dbReference type="InterPro" id="IPR012156">
    <property type="entry name" value="Cold_shock_CspA"/>
</dbReference>
<dbReference type="EMBL" id="JARULN010000007">
    <property type="protein sequence ID" value="MDG5754285.1"/>
    <property type="molecule type" value="Genomic_DNA"/>
</dbReference>
<keyword evidence="3" id="KW-1185">Reference proteome</keyword>
<reference evidence="2 3" key="1">
    <citation type="submission" date="2023-04" db="EMBL/GenBank/DDBJ databases">
        <title>Ectobacillus antri isolated from activated sludge.</title>
        <authorList>
            <person name="Yan P."/>
            <person name="Liu X."/>
        </authorList>
    </citation>
    <scope>NUCLEOTIDE SEQUENCE [LARGE SCALE GENOMIC DNA]</scope>
    <source>
        <strain evidence="2 3">C18H</strain>
    </source>
</reference>
<evidence type="ECO:0000313" key="2">
    <source>
        <dbReference type="EMBL" id="MDG5754285.1"/>
    </source>
</evidence>
<feature type="transmembrane region" description="Helical" evidence="1">
    <location>
        <begin position="62"/>
        <end position="82"/>
    </location>
</feature>
<name>A0ABT6H5F4_9BACI</name>
<sequence length="83" mass="9844">MKWAYIFVINVWAFYLMWSDKQKAKKREWRVSESALFFVAAIGGAWGAWLGMYAFRHKTQKMPFVIGMPFLAFLTVAILWTMR</sequence>
<protein>
    <submittedName>
        <fullName evidence="2">DUF1294 domain-containing protein</fullName>
    </submittedName>
</protein>
<keyword evidence="1" id="KW-1133">Transmembrane helix</keyword>
<evidence type="ECO:0000256" key="1">
    <source>
        <dbReference type="SAM" id="Phobius"/>
    </source>
</evidence>